<dbReference type="InterPro" id="IPR000608">
    <property type="entry name" value="UBC"/>
</dbReference>
<sequence>MSNSSNSSNSTAATPHSRALKRLSKDFIEIQNNPLDTVYAEPFENNLFHWYATLLAPQSSKYYGIIISLEITFPNDYPHSPPTVKCLTPLYHSHVYRQFICLDMLETHHSEEPYMGWSSSYSCLSILLQLQAFLLEEEHLHQSHIEKDIKGSRATRVQETGHWPQEGKIYPMAPHWNVEEVFNSGLKKRKFESQDESEQALKKILIEKLDESSIVGIRNSTNSLTKTMISFEDFPNEILIHIFSYLSFIDLKRVETVCKAFQHACDCKYLTYSRELICFHSKSSYKEETLGIGLWIELKNDETIKEIKTPLDFISESSFFHEEVYKSVWGQPIHGWIPLFINQTHAKFSVFKNSLSFLLEYYPKLLTPNRNGQIDLDSAEPYVELLCKLMNNMVVEIMKGVTHASIKALYGYLYFHRWLIYLMENFPNSLDNIKKQVQNFINDEKFRTKNACPNIGEFLPKLTILGPSGFTWDSIKSAVVDETGTRNALWVVKKHPKLSNIHSDQNNYERCQKSWEENMVSCKLIMFHVFFLRNVVEAYGDLPLSELGRMYDINFGAPPKTKSDESLEDVLQREVFKIQKVSSFEEYFEYVGFNNEFSSATTIAQYLRNCVKKSEQKGYHTNKNSNRNNHSSSSNNNYRGNNHRNNDNYHGNNNRNYDNYGNGRNGYSGNNRRY</sequence>
<dbReference type="AlphaFoldDB" id="D2VWH1"/>
<dbReference type="InterPro" id="IPR016135">
    <property type="entry name" value="UBQ-conjugating_enzyme/RWD"/>
</dbReference>
<keyword evidence="5" id="KW-1185">Reference proteome</keyword>
<dbReference type="GeneID" id="8858831"/>
<dbReference type="VEuPathDB" id="AmoebaDB:NAEGRDRAFT_59412"/>
<dbReference type="PANTHER" id="PTHR24067">
    <property type="entry name" value="UBIQUITIN-CONJUGATING ENZYME E2"/>
    <property type="match status" value="1"/>
</dbReference>
<dbReference type="OMA" id="KILAFQV"/>
<dbReference type="PROSITE" id="PS50181">
    <property type="entry name" value="FBOX"/>
    <property type="match status" value="1"/>
</dbReference>
<gene>
    <name evidence="4" type="ORF">NAEGRDRAFT_59412</name>
</gene>
<dbReference type="SUPFAM" id="SSF54495">
    <property type="entry name" value="UBC-like"/>
    <property type="match status" value="1"/>
</dbReference>
<dbReference type="Pfam" id="PF00179">
    <property type="entry name" value="UQ_con"/>
    <property type="match status" value="1"/>
</dbReference>
<name>D2VWH1_NAEGR</name>
<dbReference type="CDD" id="cd23955">
    <property type="entry name" value="UBCc_invertebrate"/>
    <property type="match status" value="1"/>
</dbReference>
<dbReference type="Gene3D" id="1.20.1280.50">
    <property type="match status" value="1"/>
</dbReference>
<dbReference type="SMART" id="SM00256">
    <property type="entry name" value="FBOX"/>
    <property type="match status" value="1"/>
</dbReference>
<dbReference type="STRING" id="5762.D2VWH1"/>
<feature type="domain" description="UBC core" evidence="2">
    <location>
        <begin position="18"/>
        <end position="182"/>
    </location>
</feature>
<dbReference type="InParanoid" id="D2VWH1"/>
<feature type="region of interest" description="Disordered" evidence="1">
    <location>
        <begin position="618"/>
        <end position="674"/>
    </location>
</feature>
<dbReference type="Gene3D" id="3.10.110.10">
    <property type="entry name" value="Ubiquitin Conjugating Enzyme"/>
    <property type="match status" value="1"/>
</dbReference>
<evidence type="ECO:0008006" key="6">
    <source>
        <dbReference type="Google" id="ProtNLM"/>
    </source>
</evidence>
<evidence type="ECO:0000313" key="5">
    <source>
        <dbReference type="Proteomes" id="UP000006671"/>
    </source>
</evidence>
<dbReference type="SMART" id="SM00212">
    <property type="entry name" value="UBCc"/>
    <property type="match status" value="1"/>
</dbReference>
<dbReference type="Pfam" id="PF12937">
    <property type="entry name" value="F-box-like"/>
    <property type="match status" value="1"/>
</dbReference>
<feature type="domain" description="F-box" evidence="3">
    <location>
        <begin position="228"/>
        <end position="275"/>
    </location>
</feature>
<dbReference type="KEGG" id="ngr:NAEGRDRAFT_59412"/>
<accession>D2VWH1</accession>
<dbReference type="OrthoDB" id="109543at2759"/>
<evidence type="ECO:0000256" key="1">
    <source>
        <dbReference type="SAM" id="MobiDB-lite"/>
    </source>
</evidence>
<dbReference type="CDD" id="cd09917">
    <property type="entry name" value="F-box_SF"/>
    <property type="match status" value="1"/>
</dbReference>
<protein>
    <recommendedName>
        <fullName evidence="6">Ubiquitin-conjugating enzyme family protein</fullName>
    </recommendedName>
</protein>
<dbReference type="InterPro" id="IPR036047">
    <property type="entry name" value="F-box-like_dom_sf"/>
</dbReference>
<evidence type="ECO:0000313" key="4">
    <source>
        <dbReference type="EMBL" id="EFC38895.1"/>
    </source>
</evidence>
<dbReference type="Proteomes" id="UP000006671">
    <property type="component" value="Unassembled WGS sequence"/>
</dbReference>
<dbReference type="InterPro" id="IPR050113">
    <property type="entry name" value="Ub_conjugating_enzyme"/>
</dbReference>
<feature type="compositionally biased region" description="Low complexity" evidence="1">
    <location>
        <begin position="624"/>
        <end position="640"/>
    </location>
</feature>
<dbReference type="SUPFAM" id="SSF81383">
    <property type="entry name" value="F-box domain"/>
    <property type="match status" value="1"/>
</dbReference>
<dbReference type="eggNOG" id="KOG0419">
    <property type="taxonomic scope" value="Eukaryota"/>
</dbReference>
<reference evidence="4 5" key="1">
    <citation type="journal article" date="2010" name="Cell">
        <title>The genome of Naegleria gruberi illuminates early eukaryotic versatility.</title>
        <authorList>
            <person name="Fritz-Laylin L.K."/>
            <person name="Prochnik S.E."/>
            <person name="Ginger M.L."/>
            <person name="Dacks J.B."/>
            <person name="Carpenter M.L."/>
            <person name="Field M.C."/>
            <person name="Kuo A."/>
            <person name="Paredez A."/>
            <person name="Chapman J."/>
            <person name="Pham J."/>
            <person name="Shu S."/>
            <person name="Neupane R."/>
            <person name="Cipriano M."/>
            <person name="Mancuso J."/>
            <person name="Tu H."/>
            <person name="Salamov A."/>
            <person name="Lindquist E."/>
            <person name="Shapiro H."/>
            <person name="Lucas S."/>
            <person name="Grigoriev I.V."/>
            <person name="Cande W.Z."/>
            <person name="Fulton C."/>
            <person name="Rokhsar D.S."/>
            <person name="Dawson S.C."/>
        </authorList>
    </citation>
    <scope>NUCLEOTIDE SEQUENCE [LARGE SCALE GENOMIC DNA]</scope>
    <source>
        <strain evidence="4 5">NEG-M</strain>
    </source>
</reference>
<feature type="compositionally biased region" description="Low complexity" evidence="1">
    <location>
        <begin position="648"/>
        <end position="674"/>
    </location>
</feature>
<evidence type="ECO:0000259" key="2">
    <source>
        <dbReference type="PROSITE" id="PS50127"/>
    </source>
</evidence>
<evidence type="ECO:0000259" key="3">
    <source>
        <dbReference type="PROSITE" id="PS50181"/>
    </source>
</evidence>
<dbReference type="PROSITE" id="PS50127">
    <property type="entry name" value="UBC_2"/>
    <property type="match status" value="1"/>
</dbReference>
<dbReference type="InterPro" id="IPR001810">
    <property type="entry name" value="F-box_dom"/>
</dbReference>
<dbReference type="RefSeq" id="XP_002671639.1">
    <property type="nucleotide sequence ID" value="XM_002671593.1"/>
</dbReference>
<dbReference type="EMBL" id="GG738904">
    <property type="protein sequence ID" value="EFC38895.1"/>
    <property type="molecule type" value="Genomic_DNA"/>
</dbReference>
<proteinExistence type="predicted"/>
<organism evidence="5">
    <name type="scientific">Naegleria gruberi</name>
    <name type="common">Amoeba</name>
    <dbReference type="NCBI Taxonomy" id="5762"/>
    <lineage>
        <taxon>Eukaryota</taxon>
        <taxon>Discoba</taxon>
        <taxon>Heterolobosea</taxon>
        <taxon>Tetramitia</taxon>
        <taxon>Eutetramitia</taxon>
        <taxon>Vahlkampfiidae</taxon>
        <taxon>Naegleria</taxon>
    </lineage>
</organism>